<dbReference type="Pfam" id="PF02028">
    <property type="entry name" value="BCCT"/>
    <property type="match status" value="1"/>
</dbReference>
<evidence type="ECO:0000256" key="3">
    <source>
        <dbReference type="ARBA" id="ARBA00022475"/>
    </source>
</evidence>
<accession>A0A0J0YUX9</accession>
<keyword evidence="5 7" id="KW-1133">Transmembrane helix</keyword>
<feature type="transmembrane region" description="Helical" evidence="7">
    <location>
        <begin position="146"/>
        <end position="169"/>
    </location>
</feature>
<dbReference type="PANTHER" id="PTHR30047">
    <property type="entry name" value="HIGH-AFFINITY CHOLINE TRANSPORT PROTEIN-RELATED"/>
    <property type="match status" value="1"/>
</dbReference>
<sequence>MKTPIKQDTSLRPNYFLYTSLIVGLMAVTALWKPTLLTGTIVAVSNFFYQKFDWLIMWLPLLAFGFGLAVALPGKFGNIRLGGQDAKPEYSFISWMNMLFTAGIGVGIVFFGPIEALWHYFQSPIGEQAAGLPEYQKVGNAMGLALHVWGIPAWSLYMLAGLVMAYFLYQHKTECSPAAPIEFAFKRKKWAAPLGKLIAGAAVVSIAFSVSSSIAMAVSQIASGISIITGRGAASILEKTVLLTVMIAICLFATVLPIRKGMKVLGDTTVALSVLLLVFVFLTGPTHYFVSVITVTVGHIITQTIGHSFELYLFQPRDWIVWYPMAYWVWWVTWAPFVGVFLAQISKGRTLREFVLASVLVPSGFILVWFCTFSGFSLLDTVEGSGVLAEIANKGDYEGTFYHLLNMLPAAFATKPLTVVLFLGFVITTVVSAAISLGVMTSTDGRSENKRRAIVWCVFMGMISYAVVFTGKIDGIKAVGSFAGFPFVFVFYLWMAALWRQLRRDTAAKQGGA</sequence>
<dbReference type="PATRIC" id="fig|1470200.3.peg.184"/>
<evidence type="ECO:0000256" key="7">
    <source>
        <dbReference type="SAM" id="Phobius"/>
    </source>
</evidence>
<evidence type="ECO:0000256" key="6">
    <source>
        <dbReference type="ARBA" id="ARBA00023136"/>
    </source>
</evidence>
<evidence type="ECO:0000313" key="8">
    <source>
        <dbReference type="EMBL" id="KLT73900.1"/>
    </source>
</evidence>
<proteinExistence type="predicted"/>
<comment type="subcellular location">
    <subcellularLocation>
        <location evidence="1">Cell membrane</location>
        <topology evidence="1">Multi-pass membrane protein</topology>
    </subcellularLocation>
</comment>
<dbReference type="EMBL" id="JTDO01000001">
    <property type="protein sequence ID" value="KLT73900.1"/>
    <property type="molecule type" value="Genomic_DNA"/>
</dbReference>
<keyword evidence="3" id="KW-1003">Cell membrane</keyword>
<feature type="transmembrane region" description="Helical" evidence="7">
    <location>
        <begin position="15"/>
        <end position="32"/>
    </location>
</feature>
<dbReference type="GO" id="GO:0005886">
    <property type="term" value="C:plasma membrane"/>
    <property type="evidence" value="ECO:0007669"/>
    <property type="project" value="UniProtKB-SubCell"/>
</dbReference>
<feature type="transmembrane region" description="Helical" evidence="7">
    <location>
        <begin position="354"/>
        <end position="379"/>
    </location>
</feature>
<protein>
    <submittedName>
        <fullName evidence="8">Glycine/betaine ABC transporter</fullName>
    </submittedName>
</protein>
<feature type="transmembrane region" description="Helical" evidence="7">
    <location>
        <begin position="241"/>
        <end position="258"/>
    </location>
</feature>
<evidence type="ECO:0000313" key="9">
    <source>
        <dbReference type="Proteomes" id="UP000036027"/>
    </source>
</evidence>
<evidence type="ECO:0000256" key="5">
    <source>
        <dbReference type="ARBA" id="ARBA00022989"/>
    </source>
</evidence>
<feature type="transmembrane region" description="Helical" evidence="7">
    <location>
        <begin position="417"/>
        <end position="441"/>
    </location>
</feature>
<feature type="transmembrane region" description="Helical" evidence="7">
    <location>
        <begin position="52"/>
        <end position="72"/>
    </location>
</feature>
<dbReference type="STRING" id="1470200.PL75_00770"/>
<dbReference type="AlphaFoldDB" id="A0A0J0YUX9"/>
<dbReference type="RefSeq" id="WP_047759994.1">
    <property type="nucleotide sequence ID" value="NZ_CP091510.1"/>
</dbReference>
<keyword evidence="9" id="KW-1185">Reference proteome</keyword>
<gene>
    <name evidence="8" type="ORF">PL75_00770</name>
</gene>
<feature type="transmembrane region" description="Helical" evidence="7">
    <location>
        <begin position="321"/>
        <end position="342"/>
    </location>
</feature>
<feature type="transmembrane region" description="Helical" evidence="7">
    <location>
        <begin position="479"/>
        <end position="499"/>
    </location>
</feature>
<evidence type="ECO:0000256" key="4">
    <source>
        <dbReference type="ARBA" id="ARBA00022692"/>
    </source>
</evidence>
<organism evidence="8 9">
    <name type="scientific">Neisseria arctica</name>
    <dbReference type="NCBI Taxonomy" id="1470200"/>
    <lineage>
        <taxon>Bacteria</taxon>
        <taxon>Pseudomonadati</taxon>
        <taxon>Pseudomonadota</taxon>
        <taxon>Betaproteobacteria</taxon>
        <taxon>Neisseriales</taxon>
        <taxon>Neisseriaceae</taxon>
        <taxon>Neisseria</taxon>
    </lineage>
</organism>
<feature type="transmembrane region" description="Helical" evidence="7">
    <location>
        <begin position="92"/>
        <end position="114"/>
    </location>
</feature>
<feature type="transmembrane region" description="Helical" evidence="7">
    <location>
        <begin position="453"/>
        <end position="473"/>
    </location>
</feature>
<keyword evidence="2" id="KW-0813">Transport</keyword>
<evidence type="ECO:0000256" key="1">
    <source>
        <dbReference type="ARBA" id="ARBA00004651"/>
    </source>
</evidence>
<dbReference type="PANTHER" id="PTHR30047:SF11">
    <property type="entry name" value="L-CARNITINE_GAMMA-BUTYROBETAINE ANTIPORTER"/>
    <property type="match status" value="1"/>
</dbReference>
<feature type="transmembrane region" description="Helical" evidence="7">
    <location>
        <begin position="190"/>
        <end position="208"/>
    </location>
</feature>
<comment type="caution">
    <text evidence="8">The sequence shown here is derived from an EMBL/GenBank/DDBJ whole genome shotgun (WGS) entry which is preliminary data.</text>
</comment>
<dbReference type="Proteomes" id="UP000036027">
    <property type="component" value="Unassembled WGS sequence"/>
</dbReference>
<keyword evidence="6 7" id="KW-0472">Membrane</keyword>
<feature type="transmembrane region" description="Helical" evidence="7">
    <location>
        <begin position="264"/>
        <end position="282"/>
    </location>
</feature>
<dbReference type="OrthoDB" id="9775735at2"/>
<reference evidence="8 9" key="1">
    <citation type="submission" date="2014-11" db="EMBL/GenBank/DDBJ databases">
        <title>Genome of a novel goose pathogen.</title>
        <authorList>
            <person name="Hansen C.M."/>
            <person name="Hueffer K."/>
            <person name="Choi S.C."/>
        </authorList>
    </citation>
    <scope>NUCLEOTIDE SEQUENCE [LARGE SCALE GENOMIC DNA]</scope>
    <source>
        <strain evidence="8 9">KH1503</strain>
    </source>
</reference>
<dbReference type="GO" id="GO:0022857">
    <property type="term" value="F:transmembrane transporter activity"/>
    <property type="evidence" value="ECO:0007669"/>
    <property type="project" value="InterPro"/>
</dbReference>
<evidence type="ECO:0000256" key="2">
    <source>
        <dbReference type="ARBA" id="ARBA00022448"/>
    </source>
</evidence>
<keyword evidence="4 7" id="KW-0812">Transmembrane</keyword>
<dbReference type="InterPro" id="IPR000060">
    <property type="entry name" value="BCCT_transptr"/>
</dbReference>
<name>A0A0J0YUX9_9NEIS</name>